<feature type="signal peptide" evidence="2">
    <location>
        <begin position="1"/>
        <end position="19"/>
    </location>
</feature>
<name>A0A1H8LVW2_9FLAO</name>
<evidence type="ECO:0000313" key="5">
    <source>
        <dbReference type="Proteomes" id="UP000198657"/>
    </source>
</evidence>
<dbReference type="Proteomes" id="UP000198657">
    <property type="component" value="Unassembled WGS sequence"/>
</dbReference>
<dbReference type="EMBL" id="FODN01000003">
    <property type="protein sequence ID" value="SEO09257.1"/>
    <property type="molecule type" value="Genomic_DNA"/>
</dbReference>
<accession>A0A1H8LVW2</accession>
<evidence type="ECO:0000256" key="1">
    <source>
        <dbReference type="SAM" id="MobiDB-lite"/>
    </source>
</evidence>
<feature type="compositionally biased region" description="Basic and acidic residues" evidence="1">
    <location>
        <begin position="25"/>
        <end position="35"/>
    </location>
</feature>
<feature type="region of interest" description="Disordered" evidence="1">
    <location>
        <begin position="25"/>
        <end position="44"/>
    </location>
</feature>
<sequence length="153" mass="17483">MKKVIFISVAFCFSMCLFAQKDSTKNKMNHDDTNRHKMTKGINGQTTYTSFPDGVMMKNGKLMMVKQGKRTMLDHEMAMGNGTKVMPDGTVMKKDGTKMMMKEGQHMDMAGHTRNTKTKKIISRKTTIKETTTNKKKDMYLLPNDKIKKDSLK</sequence>
<dbReference type="RefSeq" id="WP_143056062.1">
    <property type="nucleotide sequence ID" value="NZ_CBCSFM010000012.1"/>
</dbReference>
<dbReference type="InterPro" id="IPR046478">
    <property type="entry name" value="DUF6799"/>
</dbReference>
<gene>
    <name evidence="4" type="ORF">SAMN04487942_1704</name>
</gene>
<feature type="domain" description="DUF6799" evidence="3">
    <location>
        <begin position="53"/>
        <end position="112"/>
    </location>
</feature>
<protein>
    <recommendedName>
        <fullName evidence="3">DUF6799 domain-containing protein</fullName>
    </recommendedName>
</protein>
<dbReference type="AlphaFoldDB" id="A0A1H8LVW2"/>
<dbReference type="Pfam" id="PF20606">
    <property type="entry name" value="DUF6799"/>
    <property type="match status" value="1"/>
</dbReference>
<dbReference type="OrthoDB" id="1202235at2"/>
<organism evidence="4 5">
    <name type="scientific">Flavobacterium sinopsychrotolerans</name>
    <dbReference type="NCBI Taxonomy" id="604089"/>
    <lineage>
        <taxon>Bacteria</taxon>
        <taxon>Pseudomonadati</taxon>
        <taxon>Bacteroidota</taxon>
        <taxon>Flavobacteriia</taxon>
        <taxon>Flavobacteriales</taxon>
        <taxon>Flavobacteriaceae</taxon>
        <taxon>Flavobacterium</taxon>
    </lineage>
</organism>
<evidence type="ECO:0000313" key="4">
    <source>
        <dbReference type="EMBL" id="SEO09257.1"/>
    </source>
</evidence>
<dbReference type="STRING" id="604089.SAMN04487942_1704"/>
<keyword evidence="2" id="KW-0732">Signal</keyword>
<evidence type="ECO:0000256" key="2">
    <source>
        <dbReference type="SAM" id="SignalP"/>
    </source>
</evidence>
<keyword evidence="5" id="KW-1185">Reference proteome</keyword>
<evidence type="ECO:0000259" key="3">
    <source>
        <dbReference type="Pfam" id="PF20606"/>
    </source>
</evidence>
<feature type="chain" id="PRO_5011634441" description="DUF6799 domain-containing protein" evidence="2">
    <location>
        <begin position="20"/>
        <end position="153"/>
    </location>
</feature>
<reference evidence="5" key="1">
    <citation type="submission" date="2016-10" db="EMBL/GenBank/DDBJ databases">
        <authorList>
            <person name="Varghese N."/>
            <person name="Submissions S."/>
        </authorList>
    </citation>
    <scope>NUCLEOTIDE SEQUENCE [LARGE SCALE GENOMIC DNA]</scope>
    <source>
        <strain evidence="5">CGMCC 1.8704</strain>
    </source>
</reference>
<proteinExistence type="predicted"/>